<dbReference type="SUPFAM" id="SSF53901">
    <property type="entry name" value="Thiolase-like"/>
    <property type="match status" value="2"/>
</dbReference>
<evidence type="ECO:0000313" key="5">
    <source>
        <dbReference type="Proteomes" id="UP000023464"/>
    </source>
</evidence>
<name>A0A022PRW4_9GAMM</name>
<dbReference type="PANTHER" id="PTHR34069:SF3">
    <property type="entry name" value="ACYL-COA:ACYL-COA ALKYLTRANSFERASE"/>
    <property type="match status" value="1"/>
</dbReference>
<dbReference type="PATRIC" id="fig|1393736.3.peg.357"/>
<dbReference type="AlphaFoldDB" id="A0A022PRW4"/>
<keyword evidence="1 4" id="KW-0808">Transferase</keyword>
<evidence type="ECO:0000259" key="3">
    <source>
        <dbReference type="Pfam" id="PF08541"/>
    </source>
</evidence>
<dbReference type="InterPro" id="IPR013747">
    <property type="entry name" value="ACP_syn_III_C"/>
</dbReference>
<dbReference type="EC" id="2.3.1.180" evidence="4"/>
<dbReference type="Proteomes" id="UP000023464">
    <property type="component" value="Unassembled WGS sequence"/>
</dbReference>
<dbReference type="GO" id="GO:0044550">
    <property type="term" value="P:secondary metabolite biosynthetic process"/>
    <property type="evidence" value="ECO:0007669"/>
    <property type="project" value="TreeGrafter"/>
</dbReference>
<dbReference type="PANTHER" id="PTHR34069">
    <property type="entry name" value="3-OXOACYL-[ACYL-CARRIER-PROTEIN] SYNTHASE 3"/>
    <property type="match status" value="1"/>
</dbReference>
<dbReference type="Pfam" id="PF08541">
    <property type="entry name" value="ACP_syn_III_C"/>
    <property type="match status" value="1"/>
</dbReference>
<reference evidence="4 5" key="1">
    <citation type="submission" date="2014-03" db="EMBL/GenBank/DDBJ databases">
        <title>Draft Genome of Photorhabdus luminescens BA1, an Egyptian Isolate.</title>
        <authorList>
            <person name="Ghazal S."/>
            <person name="Hurst S.G.IV."/>
            <person name="Morris K."/>
            <person name="Thomas K."/>
            <person name="Tisa L.S."/>
        </authorList>
    </citation>
    <scope>NUCLEOTIDE SEQUENCE [LARGE SCALE GENOMIC DNA]</scope>
    <source>
        <strain evidence="4 5">BA1</strain>
    </source>
</reference>
<keyword evidence="5" id="KW-1185">Reference proteome</keyword>
<dbReference type="NCBIfam" id="NF005293">
    <property type="entry name" value="PRK06816.1"/>
    <property type="match status" value="1"/>
</dbReference>
<dbReference type="RefSeq" id="WP_036775639.1">
    <property type="nucleotide sequence ID" value="NZ_CAWLTM010000112.1"/>
</dbReference>
<proteinExistence type="predicted"/>
<dbReference type="Gene3D" id="3.40.47.10">
    <property type="match status" value="2"/>
</dbReference>
<dbReference type="GO" id="GO:0033818">
    <property type="term" value="F:beta-ketoacyl-acyl-carrier-protein synthase III activity"/>
    <property type="evidence" value="ECO:0007669"/>
    <property type="project" value="UniProtKB-EC"/>
</dbReference>
<protein>
    <submittedName>
        <fullName evidence="4">3-oxoacyl-(Acyl-carrier-protein) synthase III</fullName>
        <ecNumber evidence="4">2.3.1.180</ecNumber>
    </submittedName>
</protein>
<evidence type="ECO:0000256" key="2">
    <source>
        <dbReference type="ARBA" id="ARBA00023315"/>
    </source>
</evidence>
<accession>A0A022PRW4</accession>
<organism evidence="4 5">
    <name type="scientific">Photorhabdus aegyptia</name>
    <dbReference type="NCBI Taxonomy" id="2805098"/>
    <lineage>
        <taxon>Bacteria</taxon>
        <taxon>Pseudomonadati</taxon>
        <taxon>Pseudomonadota</taxon>
        <taxon>Gammaproteobacteria</taxon>
        <taxon>Enterobacterales</taxon>
        <taxon>Morganellaceae</taxon>
        <taxon>Photorhabdus</taxon>
    </lineage>
</organism>
<evidence type="ECO:0000256" key="1">
    <source>
        <dbReference type="ARBA" id="ARBA00022679"/>
    </source>
</evidence>
<dbReference type="InterPro" id="IPR016039">
    <property type="entry name" value="Thiolase-like"/>
</dbReference>
<gene>
    <name evidence="4" type="ORF">BA1DRAFT_00349</name>
</gene>
<keyword evidence="2 4" id="KW-0012">Acyltransferase</keyword>
<feature type="domain" description="Beta-ketoacyl-[acyl-carrier-protein] synthase III C-terminal" evidence="3">
    <location>
        <begin position="288"/>
        <end position="364"/>
    </location>
</feature>
<sequence length="382" mass="42608">MSNNVYITKVSAFMPGNPIDNNTMESVLGFVGGRPSRSRHIVLRNNGIKYRHYALDPETGEATYTSAQLAAEAVKGLVDEHFSLDDMQILAASSGTPDQIIPGHGLMVHGELKNKPCEVISTSSACAAGITAMKYAYLSVLSGTTSNAVSTTSEVPSTVLHARNFQSENEARVAELERRPEIAFEKDFLRWMLSDGAGAALLENKPRPDGVSLRIDWIDIYSFANEQETCMYSGGEKLADGSLKGWAQMSQADWLAYSVFCIKQDVRYLNERVVKFTLTEPLRRIVADRNLSAESIDWFLPHYSSEYFRMKFAKGLEDINFGIEQERWFTNLTMKGNTGSASIYIMLDELMKSGKLKKDQRLLCFIPESARFTGAFMHLTVV</sequence>
<dbReference type="CDD" id="cd00827">
    <property type="entry name" value="init_cond_enzymes"/>
    <property type="match status" value="1"/>
</dbReference>
<evidence type="ECO:0000313" key="4">
    <source>
        <dbReference type="EMBL" id="EYU17060.1"/>
    </source>
</evidence>
<dbReference type="EMBL" id="JFGV01000003">
    <property type="protein sequence ID" value="EYU17060.1"/>
    <property type="molecule type" value="Genomic_DNA"/>
</dbReference>
<comment type="caution">
    <text evidence="4">The sequence shown here is derived from an EMBL/GenBank/DDBJ whole genome shotgun (WGS) entry which is preliminary data.</text>
</comment>